<keyword evidence="1 5" id="KW-0489">Methyltransferase</keyword>
<dbReference type="EMBL" id="JXBC01000003">
    <property type="protein sequence ID" value="KIU11747.1"/>
    <property type="molecule type" value="Genomic_DNA"/>
</dbReference>
<reference evidence="5" key="2">
    <citation type="submission" date="2023-03" db="EMBL/GenBank/DDBJ databases">
        <title>Complete genome sequences of 52 Bacillus and Priestia strains isolated from West-African fermentations and 26 reference strains from the DSMZ collection.</title>
        <authorList>
            <person name="Wiedenbein E.S."/>
            <person name="Canoy T.S."/>
            <person name="Hui Y."/>
            <person name="Parkouda C."/>
            <person name="Dawende C."/>
            <person name="Ametefe E."/>
            <person name="Jespersen L."/>
            <person name="Nielsen D.S."/>
        </authorList>
    </citation>
    <scope>NUCLEOTIDE SEQUENCE</scope>
    <source>
        <strain evidence="5">PRO56</strain>
    </source>
</reference>
<dbReference type="GO" id="GO:0008168">
    <property type="term" value="F:methyltransferase activity"/>
    <property type="evidence" value="ECO:0007669"/>
    <property type="project" value="UniProtKB-KW"/>
</dbReference>
<dbReference type="InterPro" id="IPR029063">
    <property type="entry name" value="SAM-dependent_MTases_sf"/>
</dbReference>
<accession>A0A0D1L005</accession>
<feature type="domain" description="Methyltransferase" evidence="3">
    <location>
        <begin position="36"/>
        <end position="131"/>
    </location>
</feature>
<dbReference type="Pfam" id="PF13649">
    <property type="entry name" value="Methyltransf_25"/>
    <property type="match status" value="1"/>
</dbReference>
<dbReference type="PANTHER" id="PTHR43861:SF1">
    <property type="entry name" value="TRANS-ACONITATE 2-METHYLTRANSFERASE"/>
    <property type="match status" value="1"/>
</dbReference>
<evidence type="ECO:0000256" key="1">
    <source>
        <dbReference type="ARBA" id="ARBA00022603"/>
    </source>
</evidence>
<evidence type="ECO:0000313" key="4">
    <source>
        <dbReference type="EMBL" id="KIU11747.1"/>
    </source>
</evidence>
<gene>
    <name evidence="5" type="primary">yqeM</name>
    <name evidence="5" type="ORF">P5633_10875</name>
    <name evidence="4" type="ORF">SC09_Contig24orf00842</name>
</gene>
<evidence type="ECO:0000313" key="6">
    <source>
        <dbReference type="Proteomes" id="UP000032247"/>
    </source>
</evidence>
<evidence type="ECO:0000256" key="2">
    <source>
        <dbReference type="ARBA" id="ARBA00022679"/>
    </source>
</evidence>
<reference evidence="4 6" key="1">
    <citation type="submission" date="2014-12" db="EMBL/GenBank/DDBJ databases">
        <title>Comparative genome analysis of Bacillus coagulans HM-08, Clostridium butyricum HM-68, Bacillus subtilis HM-66 and Bacillus licheniformis BL-09.</title>
        <authorList>
            <person name="Zhang H."/>
        </authorList>
    </citation>
    <scope>NUCLEOTIDE SEQUENCE [LARGE SCALE GENOMIC DNA]</scope>
    <source>
        <strain evidence="4 6">HM-66</strain>
    </source>
</reference>
<dbReference type="AlphaFoldDB" id="A0A0D1L005"/>
<dbReference type="PANTHER" id="PTHR43861">
    <property type="entry name" value="TRANS-ACONITATE 2-METHYLTRANSFERASE-RELATED"/>
    <property type="match status" value="1"/>
</dbReference>
<evidence type="ECO:0000259" key="3">
    <source>
        <dbReference type="Pfam" id="PF13649"/>
    </source>
</evidence>
<dbReference type="Proteomes" id="UP000032247">
    <property type="component" value="Unassembled WGS sequence"/>
</dbReference>
<keyword evidence="2" id="KW-0808">Transferase</keyword>
<dbReference type="Gene3D" id="3.40.50.150">
    <property type="entry name" value="Vaccinia Virus protein VP39"/>
    <property type="match status" value="1"/>
</dbReference>
<dbReference type="CDD" id="cd02440">
    <property type="entry name" value="AdoMet_MTases"/>
    <property type="match status" value="1"/>
</dbReference>
<name>A0A0D1L005_BACIU</name>
<dbReference type="SUPFAM" id="SSF53335">
    <property type="entry name" value="S-adenosyl-L-methionine-dependent methyltransferases"/>
    <property type="match status" value="1"/>
</dbReference>
<organism evidence="4 6">
    <name type="scientific">Bacillus subtilis</name>
    <dbReference type="NCBI Taxonomy" id="1423"/>
    <lineage>
        <taxon>Bacteria</taxon>
        <taxon>Bacillati</taxon>
        <taxon>Bacillota</taxon>
        <taxon>Bacilli</taxon>
        <taxon>Bacillales</taxon>
        <taxon>Bacillaceae</taxon>
        <taxon>Bacillus</taxon>
    </lineage>
</organism>
<dbReference type="InterPro" id="IPR041698">
    <property type="entry name" value="Methyltransf_25"/>
</dbReference>
<dbReference type="STRING" id="483913.AN935_12690"/>
<dbReference type="EMBL" id="CP120576">
    <property type="protein sequence ID" value="WEY86522.1"/>
    <property type="molecule type" value="Genomic_DNA"/>
</dbReference>
<proteinExistence type="predicted"/>
<dbReference type="GO" id="GO:0032259">
    <property type="term" value="P:methylation"/>
    <property type="evidence" value="ECO:0007669"/>
    <property type="project" value="UniProtKB-KW"/>
</dbReference>
<dbReference type="Proteomes" id="UP001214898">
    <property type="component" value="Chromosome"/>
</dbReference>
<evidence type="ECO:0000313" key="5">
    <source>
        <dbReference type="EMBL" id="WEY86522.1"/>
    </source>
</evidence>
<protein>
    <submittedName>
        <fullName evidence="5">Class I SAM-dependent methyltransferase</fullName>
    </submittedName>
</protein>
<sequence>MIYQGFASVYDELMSHAPYDQWTKWIEASLPEKGRILDLACGTGEISIRLAEKGFEVTGIDLSEEMLSFAQQKVSSSQPILFLQQDMREITGFDGQFDAVVICCDSLNYLKTKNDVIETFKSVFRVLKPEGILLFDVHSSYKIAEVFPDSTFADQDEDISYIWQSFAGSGELSVIHDMSFFVWNGEAYDRFDETHEQRTFPVEEYEEMLKSCGFQLHRVTADFTDTEPSAQSERLFFKAQKSKTIVS</sequence>
<dbReference type="Gene3D" id="2.20.25.110">
    <property type="entry name" value="S-adenosyl-L-methionine-dependent methyltransferases"/>
    <property type="match status" value="1"/>
</dbReference>
<dbReference type="PATRIC" id="fig|1423.173.peg.2402"/>
<dbReference type="RefSeq" id="WP_015714290.1">
    <property type="nucleotide sequence ID" value="NZ_AP028964.1"/>
</dbReference>